<feature type="active site" description="Proton donor/acceptor" evidence="3">
    <location>
        <position position="411"/>
    </location>
</feature>
<keyword evidence="7" id="KW-0378">Hydrolase</keyword>
<keyword evidence="8" id="KW-1185">Reference proteome</keyword>
<accession>A0ABV9QU01</accession>
<sequence>MRPSLLVLALAACCANPLRAEEWVIQAHYPDRAALIRAASRFQHVDVDAQRQVLRVDTDEAGIRALEDAGLSVSIDAGETARLRGAYAKMREAIQSRAPQLTGDGYPSIPGYACYRTVEGTYQTMDDLAAAQPGLAEVHEIGPTWQKTQNTAQGYTMRALRVTNLATAAADPQRPKMVVFGSIHAREYTPAELLTRMAEWLVTGYGSDAQATWLVDHVDFRFVLQANPDGRKKAETGIWWRKNTDTVSGNCSFDAESSGIDLNRNFPFHWHTTGETGSSSDRCDETYRGPTAGSEPETQNLVSYVAGAPGSGGVYSGGVLPDRRADGVDAAAPDDYAGLFFDIHSYSRLVLWSWGDTESPAPNDTALRSLGRRMAWFNGYTPQAAIELYPTDGATDDTFYGLLGVPSYTIELGNAFFESCSSFTGATYPKNFAALKYAARTAHAPYRLGAGPDVYDLAVSAVAQGAGGSYVTLTATIDDLRYNQSNGSQTTYAIQAANAYLDTPPWQPGATPIALAATDGGFNGKTEAVHGDVALSGLAPGRHILYVQGVNALGGGTPGAPDAVFVDVPAPSGDVTATPVAVGEGAIDPSTPQTVPSGTSLGFTLTPAPGHHVATAEGCPGTFATPTYTTAPLLADCTLTATFEPDPHTVGGTLADLTGDGLALRLNGGAELAIHPPATTFLFPDPLPYGAAYEVTIATQPAGQTCTIADAAGTVAADVDDVAVSCADASSDVIFDDGFDP</sequence>
<keyword evidence="7" id="KW-0121">Carboxypeptidase</keyword>
<reference evidence="8" key="1">
    <citation type="journal article" date="2019" name="Int. J. Syst. Evol. Microbiol.">
        <title>The Global Catalogue of Microorganisms (GCM) 10K type strain sequencing project: providing services to taxonomists for standard genome sequencing and annotation.</title>
        <authorList>
            <consortium name="The Broad Institute Genomics Platform"/>
            <consortium name="The Broad Institute Genome Sequencing Center for Infectious Disease"/>
            <person name="Wu L."/>
            <person name="Ma J."/>
        </authorList>
    </citation>
    <scope>NUCLEOTIDE SEQUENCE [LARGE SCALE GENOMIC DNA]</scope>
    <source>
        <strain evidence="8">CCUG 30340</strain>
    </source>
</reference>
<dbReference type="PROSITE" id="PS52035">
    <property type="entry name" value="PEPTIDASE_M14"/>
    <property type="match status" value="1"/>
</dbReference>
<dbReference type="GO" id="GO:0004180">
    <property type="term" value="F:carboxypeptidase activity"/>
    <property type="evidence" value="ECO:0007669"/>
    <property type="project" value="UniProtKB-KW"/>
</dbReference>
<protein>
    <submittedName>
        <fullName evidence="7">M14 family zinc carboxypeptidase</fullName>
    </submittedName>
</protein>
<evidence type="ECO:0000313" key="8">
    <source>
        <dbReference type="Proteomes" id="UP001595886"/>
    </source>
</evidence>
<proteinExistence type="inferred from homology"/>
<comment type="similarity">
    <text evidence="2 3">Belongs to the peptidase M14 family.</text>
</comment>
<feature type="signal peptide" evidence="5">
    <location>
        <begin position="1"/>
        <end position="20"/>
    </location>
</feature>
<dbReference type="SUPFAM" id="SSF53187">
    <property type="entry name" value="Zn-dependent exopeptidases"/>
    <property type="match status" value="1"/>
</dbReference>
<dbReference type="Proteomes" id="UP001595886">
    <property type="component" value="Unassembled WGS sequence"/>
</dbReference>
<keyword evidence="5" id="KW-0732">Signal</keyword>
<feature type="domain" description="Peptidase M14" evidence="6">
    <location>
        <begin position="121"/>
        <end position="442"/>
    </location>
</feature>
<dbReference type="PANTHER" id="PTHR11705:SF119">
    <property type="entry name" value="OS02G0119300 PROTEIN"/>
    <property type="match status" value="1"/>
</dbReference>
<dbReference type="EMBL" id="JBHSHD010000007">
    <property type="protein sequence ID" value="MFC4820276.1"/>
    <property type="molecule type" value="Genomic_DNA"/>
</dbReference>
<evidence type="ECO:0000259" key="6">
    <source>
        <dbReference type="PROSITE" id="PS52035"/>
    </source>
</evidence>
<gene>
    <name evidence="7" type="ORF">ACFO6Q_08065</name>
</gene>
<dbReference type="Pfam" id="PF00246">
    <property type="entry name" value="Peptidase_M14"/>
    <property type="match status" value="1"/>
</dbReference>
<comment type="caution">
    <text evidence="7">The sequence shown here is derived from an EMBL/GenBank/DDBJ whole genome shotgun (WGS) entry which is preliminary data.</text>
</comment>
<dbReference type="Gene3D" id="3.40.630.10">
    <property type="entry name" value="Zn peptidases"/>
    <property type="match status" value="1"/>
</dbReference>
<evidence type="ECO:0000313" key="7">
    <source>
        <dbReference type="EMBL" id="MFC4820276.1"/>
    </source>
</evidence>
<organism evidence="7 8">
    <name type="scientific">Dokdonella ginsengisoli</name>
    <dbReference type="NCBI Taxonomy" id="363846"/>
    <lineage>
        <taxon>Bacteria</taxon>
        <taxon>Pseudomonadati</taxon>
        <taxon>Pseudomonadota</taxon>
        <taxon>Gammaproteobacteria</taxon>
        <taxon>Lysobacterales</taxon>
        <taxon>Rhodanobacteraceae</taxon>
        <taxon>Dokdonella</taxon>
    </lineage>
</organism>
<name>A0ABV9QU01_9GAMM</name>
<feature type="chain" id="PRO_5045141868" evidence="5">
    <location>
        <begin position="21"/>
        <end position="741"/>
    </location>
</feature>
<dbReference type="RefSeq" id="WP_380020116.1">
    <property type="nucleotide sequence ID" value="NZ_JBHSHD010000007.1"/>
</dbReference>
<evidence type="ECO:0000256" key="3">
    <source>
        <dbReference type="PROSITE-ProRule" id="PRU01379"/>
    </source>
</evidence>
<evidence type="ECO:0000256" key="4">
    <source>
        <dbReference type="SAM" id="MobiDB-lite"/>
    </source>
</evidence>
<feature type="region of interest" description="Disordered" evidence="4">
    <location>
        <begin position="273"/>
        <end position="297"/>
    </location>
</feature>
<evidence type="ECO:0000256" key="5">
    <source>
        <dbReference type="SAM" id="SignalP"/>
    </source>
</evidence>
<evidence type="ECO:0000256" key="2">
    <source>
        <dbReference type="ARBA" id="ARBA00005988"/>
    </source>
</evidence>
<dbReference type="InterPro" id="IPR000834">
    <property type="entry name" value="Peptidase_M14"/>
</dbReference>
<keyword evidence="7" id="KW-0645">Protease</keyword>
<dbReference type="SMART" id="SM00631">
    <property type="entry name" value="Zn_pept"/>
    <property type="match status" value="1"/>
</dbReference>
<evidence type="ECO:0000256" key="1">
    <source>
        <dbReference type="ARBA" id="ARBA00001947"/>
    </source>
</evidence>
<dbReference type="PANTHER" id="PTHR11705">
    <property type="entry name" value="PROTEASE FAMILY M14 CARBOXYPEPTIDASE A,B"/>
    <property type="match status" value="1"/>
</dbReference>
<comment type="cofactor">
    <cofactor evidence="1">
        <name>Zn(2+)</name>
        <dbReference type="ChEBI" id="CHEBI:29105"/>
    </cofactor>
</comment>